<feature type="region of interest" description="Disordered" evidence="1">
    <location>
        <begin position="174"/>
        <end position="201"/>
    </location>
</feature>
<reference evidence="2" key="1">
    <citation type="submission" date="2019-03" db="EMBL/GenBank/DDBJ databases">
        <authorList>
            <person name="Mank J."/>
            <person name="Almeida P."/>
        </authorList>
    </citation>
    <scope>NUCLEOTIDE SEQUENCE</scope>
    <source>
        <strain evidence="2">78183</strain>
    </source>
</reference>
<dbReference type="PANTHER" id="PTHR35459:SF2">
    <property type="entry name" value="T1N6.14 PROTEIN"/>
    <property type="match status" value="1"/>
</dbReference>
<feature type="region of interest" description="Disordered" evidence="1">
    <location>
        <begin position="39"/>
        <end position="112"/>
    </location>
</feature>
<feature type="compositionally biased region" description="Polar residues" evidence="1">
    <location>
        <begin position="174"/>
        <end position="185"/>
    </location>
</feature>
<dbReference type="PANTHER" id="PTHR35459">
    <property type="entry name" value="T1N6.14 PROTEIN"/>
    <property type="match status" value="1"/>
</dbReference>
<sequence>MTSSNSSQVKVSASQLSSLSETLPANLLFIASKFQNQHEENNIKSMEEPQPVQDQDPPNLQNLPVQNPDPNPNPDLPFTAPSDPPPPQPQPAVPTAPPPPVPPESKKRSLDNYGPIQECSYFKMRAVVKDIRPHFLEMLRTVDFRSCKGAEELQEKLKLLMELYKQMTAEKLSTNTPMTAPNSGENGVGLKPQEQLHDTAEQSRAGEVFAKPSEKQQGEHSQNQGTHIVGGSAFGWNFITFPGSMPIYYGRTKELFRAAQSKGRHLTIRIFRASSMSIAQGDAINDLTVVMCVTYGNTLKSPYWRYYVLVISLHRLYLFWQDGNGAQVLCQDAELSGARPTHFGSCTSSLGISISFLGHNTLIVFILCWVNPLERLLKSMEERHGKQAPFGYGTVPLKIRRGDLLKKAGLLLLISTLSLKD</sequence>
<proteinExistence type="predicted"/>
<evidence type="ECO:0000256" key="1">
    <source>
        <dbReference type="SAM" id="MobiDB-lite"/>
    </source>
</evidence>
<feature type="compositionally biased region" description="Low complexity" evidence="1">
    <location>
        <begin position="49"/>
        <end position="66"/>
    </location>
</feature>
<evidence type="ECO:0000313" key="2">
    <source>
        <dbReference type="EMBL" id="VFU41005.1"/>
    </source>
</evidence>
<protein>
    <submittedName>
        <fullName evidence="2">Uncharacterized protein</fullName>
    </submittedName>
</protein>
<accession>A0A6N2LKK5</accession>
<feature type="compositionally biased region" description="Pro residues" evidence="1">
    <location>
        <begin position="82"/>
        <end position="103"/>
    </location>
</feature>
<organism evidence="2">
    <name type="scientific">Salix viminalis</name>
    <name type="common">Common osier</name>
    <name type="synonym">Basket willow</name>
    <dbReference type="NCBI Taxonomy" id="40686"/>
    <lineage>
        <taxon>Eukaryota</taxon>
        <taxon>Viridiplantae</taxon>
        <taxon>Streptophyta</taxon>
        <taxon>Embryophyta</taxon>
        <taxon>Tracheophyta</taxon>
        <taxon>Spermatophyta</taxon>
        <taxon>Magnoliopsida</taxon>
        <taxon>eudicotyledons</taxon>
        <taxon>Gunneridae</taxon>
        <taxon>Pentapetalae</taxon>
        <taxon>rosids</taxon>
        <taxon>fabids</taxon>
        <taxon>Malpighiales</taxon>
        <taxon>Salicaceae</taxon>
        <taxon>Saliceae</taxon>
        <taxon>Salix</taxon>
    </lineage>
</organism>
<dbReference type="EMBL" id="CAADRP010001555">
    <property type="protein sequence ID" value="VFU41005.1"/>
    <property type="molecule type" value="Genomic_DNA"/>
</dbReference>
<gene>
    <name evidence="2" type="ORF">SVIM_LOCUS239038</name>
</gene>
<dbReference type="AlphaFoldDB" id="A0A6N2LKK5"/>
<name>A0A6N2LKK5_SALVM</name>